<keyword evidence="1" id="KW-0378">Hydrolase</keyword>
<feature type="compositionally biased region" description="Pro residues" evidence="2">
    <location>
        <begin position="23"/>
        <end position="37"/>
    </location>
</feature>
<dbReference type="InterPro" id="IPR017850">
    <property type="entry name" value="Alkaline_phosphatase_core_sf"/>
</dbReference>
<evidence type="ECO:0000313" key="5">
    <source>
        <dbReference type="Proteomes" id="UP001221411"/>
    </source>
</evidence>
<name>A0ABT5ERW7_9BACT</name>
<feature type="chain" id="PRO_5047373035" evidence="3">
    <location>
        <begin position="30"/>
        <end position="473"/>
    </location>
</feature>
<keyword evidence="5" id="KW-1185">Reference proteome</keyword>
<feature type="signal peptide" evidence="3">
    <location>
        <begin position="1"/>
        <end position="29"/>
    </location>
</feature>
<proteinExistence type="predicted"/>
<sequence>MRIPRPLFALALVSCIPACTSPSSPPAPADPELPGPPEWNRDVVEPADQEAATARESCAYRAGALPAETQGESHPVGAEIPIDHIIVAMMENRSFDHYLQKIGDVGIDADVAPEGFTNLDPDGNPIAPFPLDQHCFVDTAHSWGAIKQQIAGGAMSGFVTTNEGAHELPMNGDLSMLLGRRAMGYYTEADLPLVYWLAKNFSIGDRYFASAPTATWPNRMFMHAATSFGLKSNDFPQGVEATLIDYLNKRKISWRFYYENTPTFAMFIERYLELRQEENRFVPMSQFFTDAAEGKLPQVAFIDPDGTSSGQMDHTDEHPPTPATLGQNWLAEAIAALVASPHWSRSAMFINYDEHGGLYDHVPPPKACAPDDRELDDTDRAVFESYGVRVPFFVVSPYAKKGYVSHDVYDHTSVVRFIEARFQIPALTHRDANALAPWDVFDFKSTPAKELPNVPNVPVDEAIMSECRALWGE</sequence>
<feature type="region of interest" description="Disordered" evidence="2">
    <location>
        <begin position="21"/>
        <end position="42"/>
    </location>
</feature>
<dbReference type="Gene3D" id="3.40.720.10">
    <property type="entry name" value="Alkaline Phosphatase, subunit A"/>
    <property type="match status" value="2"/>
</dbReference>
<protein>
    <submittedName>
        <fullName evidence="4">Alkaline phosphatase family protein</fullName>
    </submittedName>
</protein>
<evidence type="ECO:0000256" key="2">
    <source>
        <dbReference type="SAM" id="MobiDB-lite"/>
    </source>
</evidence>
<evidence type="ECO:0000256" key="3">
    <source>
        <dbReference type="SAM" id="SignalP"/>
    </source>
</evidence>
<evidence type="ECO:0000256" key="1">
    <source>
        <dbReference type="ARBA" id="ARBA00022801"/>
    </source>
</evidence>
<dbReference type="Proteomes" id="UP001221411">
    <property type="component" value="Unassembled WGS sequence"/>
</dbReference>
<dbReference type="RefSeq" id="WP_271921206.1">
    <property type="nucleotide sequence ID" value="NZ_JAQNDO010000001.1"/>
</dbReference>
<comment type="caution">
    <text evidence="4">The sequence shown here is derived from an EMBL/GenBank/DDBJ whole genome shotgun (WGS) entry which is preliminary data.</text>
</comment>
<evidence type="ECO:0000313" key="4">
    <source>
        <dbReference type="EMBL" id="MDC0744563.1"/>
    </source>
</evidence>
<dbReference type="Pfam" id="PF04185">
    <property type="entry name" value="Phosphoesterase"/>
    <property type="match status" value="1"/>
</dbReference>
<reference evidence="4 5" key="1">
    <citation type="submission" date="2022-11" db="EMBL/GenBank/DDBJ databases">
        <title>Minimal conservation of predation-associated metabolite biosynthetic gene clusters underscores biosynthetic potential of Myxococcota including descriptions for ten novel species: Archangium lansinium sp. nov., Myxococcus landrumus sp. nov., Nannocystis bai.</title>
        <authorList>
            <person name="Ahearne A."/>
            <person name="Stevens C."/>
            <person name="Dowd S."/>
        </authorList>
    </citation>
    <scope>NUCLEOTIDE SEQUENCE [LARGE SCALE GENOMIC DNA]</scope>
    <source>
        <strain evidence="4 5">RJM3</strain>
    </source>
</reference>
<dbReference type="EMBL" id="JAQNDO010000001">
    <property type="protein sequence ID" value="MDC0744563.1"/>
    <property type="molecule type" value="Genomic_DNA"/>
</dbReference>
<dbReference type="PANTHER" id="PTHR31956:SF1">
    <property type="entry name" value="NON-SPECIFIC PHOSPHOLIPASE C1"/>
    <property type="match status" value="1"/>
</dbReference>
<organism evidence="4 5">
    <name type="scientific">Polyangium mundeleinium</name>
    <dbReference type="NCBI Taxonomy" id="2995306"/>
    <lineage>
        <taxon>Bacteria</taxon>
        <taxon>Pseudomonadati</taxon>
        <taxon>Myxococcota</taxon>
        <taxon>Polyangia</taxon>
        <taxon>Polyangiales</taxon>
        <taxon>Polyangiaceae</taxon>
        <taxon>Polyangium</taxon>
    </lineage>
</organism>
<gene>
    <name evidence="4" type="ORF">POL67_24735</name>
</gene>
<dbReference type="InterPro" id="IPR007312">
    <property type="entry name" value="Phosphoesterase"/>
</dbReference>
<keyword evidence="3" id="KW-0732">Signal</keyword>
<dbReference type="CDD" id="cd16013">
    <property type="entry name" value="AcpA"/>
    <property type="match status" value="1"/>
</dbReference>
<dbReference type="PANTHER" id="PTHR31956">
    <property type="entry name" value="NON-SPECIFIC PHOSPHOLIPASE C4-RELATED"/>
    <property type="match status" value="1"/>
</dbReference>
<accession>A0ABT5ERW7</accession>